<name>A0A5E4ZD42_9BURK</name>
<proteinExistence type="predicted"/>
<evidence type="ECO:0000313" key="2">
    <source>
        <dbReference type="Proteomes" id="UP000414233"/>
    </source>
</evidence>
<sequence length="177" mass="19429">MNIDPQLYDELMSIKEERRMNADFVSALAGLKLTEALRRIPTFAGQVRADVPHYVLLGAIEQGKIDNELAALIRSYARLRVHGYHKDPAFIAIFCDGCEVDGIASQRAERGVKLIDSSAYYGAVFKAIIVNTSVSDVWNPSIAAAELAQLAADAERHGKPGIAREARAIRQTIQPSH</sequence>
<organism evidence="1 2">
    <name type="scientific">Pandoraea terrae</name>
    <dbReference type="NCBI Taxonomy" id="1537710"/>
    <lineage>
        <taxon>Bacteria</taxon>
        <taxon>Pseudomonadati</taxon>
        <taxon>Pseudomonadota</taxon>
        <taxon>Betaproteobacteria</taxon>
        <taxon>Burkholderiales</taxon>
        <taxon>Burkholderiaceae</taxon>
        <taxon>Pandoraea</taxon>
    </lineage>
</organism>
<dbReference type="Proteomes" id="UP000414233">
    <property type="component" value="Unassembled WGS sequence"/>
</dbReference>
<dbReference type="AlphaFoldDB" id="A0A5E4ZD42"/>
<evidence type="ECO:0000313" key="1">
    <source>
        <dbReference type="EMBL" id="VVE59301.1"/>
    </source>
</evidence>
<keyword evidence="2" id="KW-1185">Reference proteome</keyword>
<dbReference type="EMBL" id="CABPRZ010000041">
    <property type="protein sequence ID" value="VVE59301.1"/>
    <property type="molecule type" value="Genomic_DNA"/>
</dbReference>
<gene>
    <name evidence="1" type="ORF">PTE30175_05409</name>
</gene>
<protein>
    <submittedName>
        <fullName evidence="1">Uncharacterized protein</fullName>
    </submittedName>
</protein>
<reference evidence="1 2" key="1">
    <citation type="submission" date="2019-08" db="EMBL/GenBank/DDBJ databases">
        <authorList>
            <person name="Peeters C."/>
        </authorList>
    </citation>
    <scope>NUCLEOTIDE SEQUENCE [LARGE SCALE GENOMIC DNA]</scope>
    <source>
        <strain evidence="1 2">LMG 30175</strain>
    </source>
</reference>
<dbReference type="RefSeq" id="WP_150700129.1">
    <property type="nucleotide sequence ID" value="NZ_CABPRZ010000041.1"/>
</dbReference>
<accession>A0A5E4ZD42</accession>